<dbReference type="KEGG" id="olu:OSTLU_7192"/>
<reference evidence="6 7" key="1">
    <citation type="journal article" date="2007" name="Proc. Natl. Acad. Sci. U.S.A.">
        <title>The tiny eukaryote Ostreococcus provides genomic insights into the paradox of plankton speciation.</title>
        <authorList>
            <person name="Palenik B."/>
            <person name="Grimwood J."/>
            <person name="Aerts A."/>
            <person name="Rouze P."/>
            <person name="Salamov A."/>
            <person name="Putnam N."/>
            <person name="Dupont C."/>
            <person name="Jorgensen R."/>
            <person name="Derelle E."/>
            <person name="Rombauts S."/>
            <person name="Zhou K."/>
            <person name="Otillar R."/>
            <person name="Merchant S.S."/>
            <person name="Podell S."/>
            <person name="Gaasterland T."/>
            <person name="Napoli C."/>
            <person name="Gendler K."/>
            <person name="Manuell A."/>
            <person name="Tai V."/>
            <person name="Vallon O."/>
            <person name="Piganeau G."/>
            <person name="Jancek S."/>
            <person name="Heijde M."/>
            <person name="Jabbari K."/>
            <person name="Bowler C."/>
            <person name="Lohr M."/>
            <person name="Robbens S."/>
            <person name="Werner G."/>
            <person name="Dubchak I."/>
            <person name="Pazour G.J."/>
            <person name="Ren Q."/>
            <person name="Paulsen I."/>
            <person name="Delwiche C."/>
            <person name="Schmutz J."/>
            <person name="Rokhsar D."/>
            <person name="Van de Peer Y."/>
            <person name="Moreau H."/>
            <person name="Grigoriev I.V."/>
        </authorList>
    </citation>
    <scope>NUCLEOTIDE SEQUENCE [LARGE SCALE GENOMIC DNA]</scope>
    <source>
        <strain evidence="6 7">CCE9901</strain>
    </source>
</reference>
<dbReference type="PROSITE" id="PS50600">
    <property type="entry name" value="ULP_PROTEASE"/>
    <property type="match status" value="1"/>
</dbReference>
<dbReference type="Gene3D" id="3.40.395.10">
    <property type="entry name" value="Adenoviral Proteinase, Chain A"/>
    <property type="match status" value="1"/>
</dbReference>
<dbReference type="GO" id="GO:0005634">
    <property type="term" value="C:nucleus"/>
    <property type="evidence" value="ECO:0007669"/>
    <property type="project" value="TreeGrafter"/>
</dbReference>
<organism evidence="6 7">
    <name type="scientific">Ostreococcus lucimarinus (strain CCE9901)</name>
    <dbReference type="NCBI Taxonomy" id="436017"/>
    <lineage>
        <taxon>Eukaryota</taxon>
        <taxon>Viridiplantae</taxon>
        <taxon>Chlorophyta</taxon>
        <taxon>Mamiellophyceae</taxon>
        <taxon>Mamiellales</taxon>
        <taxon>Bathycoccaceae</taxon>
        <taxon>Ostreococcus</taxon>
    </lineage>
</organism>
<keyword evidence="2" id="KW-0645">Protease</keyword>
<evidence type="ECO:0000256" key="1">
    <source>
        <dbReference type="ARBA" id="ARBA00005234"/>
    </source>
</evidence>
<dbReference type="STRING" id="436017.A4RUJ8"/>
<dbReference type="Gramene" id="ABO95264">
    <property type="protein sequence ID" value="ABO95264"/>
    <property type="gene ID" value="OSTLU_7192"/>
</dbReference>
<dbReference type="Pfam" id="PF02902">
    <property type="entry name" value="Peptidase_C48"/>
    <property type="match status" value="1"/>
</dbReference>
<sequence>LDATGKDIATLKTGTWLNDEVANFAIGLLSQRAINSMPKGETQPKVHFFSTFFINKLYQDSNMYDYSNVRRWTLPKKLKYDVLRCEKIFVPIHQSVHWVLAEIDTRKKRISYYDSLLGESGVAVKNLKRWLIDEAKNKLNEDWDPDEWIEAYPKDIPLQKNGCDCGVFMIKYADYLSAGAELAFSQKHMEYFRRRLVWDIV</sequence>
<keyword evidence="7" id="KW-1185">Reference proteome</keyword>
<dbReference type="OrthoDB" id="1939479at2759"/>
<comment type="similarity">
    <text evidence="1">Belongs to the peptidase C48 family.</text>
</comment>
<dbReference type="EMBL" id="CP000583">
    <property type="protein sequence ID" value="ABO95264.1"/>
    <property type="molecule type" value="Genomic_DNA"/>
</dbReference>
<dbReference type="PANTHER" id="PTHR12606:SF1">
    <property type="entry name" value="UBIQUITIN-LIKE-SPECIFIC PROTEASE 1A"/>
    <property type="match status" value="1"/>
</dbReference>
<keyword evidence="3" id="KW-0378">Hydrolase</keyword>
<proteinExistence type="inferred from homology"/>
<feature type="non-terminal residue" evidence="6">
    <location>
        <position position="201"/>
    </location>
</feature>
<evidence type="ECO:0000256" key="4">
    <source>
        <dbReference type="ARBA" id="ARBA00022807"/>
    </source>
</evidence>
<dbReference type="GO" id="GO:0016929">
    <property type="term" value="F:deSUMOylase activity"/>
    <property type="evidence" value="ECO:0007669"/>
    <property type="project" value="TreeGrafter"/>
</dbReference>
<keyword evidence="4" id="KW-0788">Thiol protease</keyword>
<accession>A4RUJ8</accession>
<feature type="domain" description="Ubiquitin-like protease family profile" evidence="5">
    <location>
        <begin position="1"/>
        <end position="176"/>
    </location>
</feature>
<dbReference type="GeneID" id="5000637"/>
<dbReference type="InterPro" id="IPR003653">
    <property type="entry name" value="Peptidase_C48_C"/>
</dbReference>
<evidence type="ECO:0000313" key="7">
    <source>
        <dbReference type="Proteomes" id="UP000001568"/>
    </source>
</evidence>
<feature type="non-terminal residue" evidence="6">
    <location>
        <position position="1"/>
    </location>
</feature>
<dbReference type="GO" id="GO:0006508">
    <property type="term" value="P:proteolysis"/>
    <property type="evidence" value="ECO:0007669"/>
    <property type="project" value="UniProtKB-KW"/>
</dbReference>
<dbReference type="GO" id="GO:0016926">
    <property type="term" value="P:protein desumoylation"/>
    <property type="evidence" value="ECO:0007669"/>
    <property type="project" value="TreeGrafter"/>
</dbReference>
<evidence type="ECO:0000256" key="2">
    <source>
        <dbReference type="ARBA" id="ARBA00022670"/>
    </source>
</evidence>
<evidence type="ECO:0000259" key="5">
    <source>
        <dbReference type="PROSITE" id="PS50600"/>
    </source>
</evidence>
<name>A4RUJ8_OSTLU</name>
<dbReference type="HOGENOM" id="CLU_024324_2_2_1"/>
<dbReference type="RefSeq" id="XP_001416971.1">
    <property type="nucleotide sequence ID" value="XM_001416934.1"/>
</dbReference>
<dbReference type="OMA" id="DRAANSQ"/>
<dbReference type="Proteomes" id="UP000001568">
    <property type="component" value="Chromosome 3"/>
</dbReference>
<protein>
    <recommendedName>
        <fullName evidence="5">Ubiquitin-like protease family profile domain-containing protein</fullName>
    </recommendedName>
</protein>
<dbReference type="AlphaFoldDB" id="A4RUJ8"/>
<dbReference type="eggNOG" id="KOG0778">
    <property type="taxonomic scope" value="Eukaryota"/>
</dbReference>
<gene>
    <name evidence="6" type="ORF">OSTLU_7192</name>
</gene>
<evidence type="ECO:0000313" key="6">
    <source>
        <dbReference type="EMBL" id="ABO95264.1"/>
    </source>
</evidence>
<evidence type="ECO:0000256" key="3">
    <source>
        <dbReference type="ARBA" id="ARBA00022801"/>
    </source>
</evidence>
<dbReference type="InterPro" id="IPR038765">
    <property type="entry name" value="Papain-like_cys_pep_sf"/>
</dbReference>
<dbReference type="SUPFAM" id="SSF54001">
    <property type="entry name" value="Cysteine proteinases"/>
    <property type="match status" value="1"/>
</dbReference>
<dbReference type="PANTHER" id="PTHR12606">
    <property type="entry name" value="SENTRIN/SUMO-SPECIFIC PROTEASE"/>
    <property type="match status" value="1"/>
</dbReference>